<comment type="caution">
    <text evidence="1">The sequence shown here is derived from an EMBL/GenBank/DDBJ whole genome shotgun (WGS) entry which is preliminary data.</text>
</comment>
<dbReference type="EMBL" id="JAVRJZ010000016">
    <property type="protein sequence ID" value="KAK2711404.1"/>
    <property type="molecule type" value="Genomic_DNA"/>
</dbReference>
<evidence type="ECO:0000313" key="2">
    <source>
        <dbReference type="Proteomes" id="UP001187531"/>
    </source>
</evidence>
<evidence type="ECO:0000313" key="1">
    <source>
        <dbReference type="EMBL" id="KAK2711404.1"/>
    </source>
</evidence>
<keyword evidence="2" id="KW-1185">Reference proteome</keyword>
<accession>A0AA88L355</accession>
<dbReference type="AlphaFoldDB" id="A0AA88L355"/>
<reference evidence="1" key="1">
    <citation type="submission" date="2023-07" db="EMBL/GenBank/DDBJ databases">
        <title>Chromosome-level genome assembly of Artemia franciscana.</title>
        <authorList>
            <person name="Jo E."/>
        </authorList>
    </citation>
    <scope>NUCLEOTIDE SEQUENCE</scope>
    <source>
        <tissue evidence="1">Whole body</tissue>
    </source>
</reference>
<protein>
    <submittedName>
        <fullName evidence="1">Uncharacterized protein</fullName>
    </submittedName>
</protein>
<gene>
    <name evidence="1" type="ORF">QYM36_012548</name>
</gene>
<proteinExistence type="predicted"/>
<sequence length="65" mass="7152">MQSDEVNDLTVRSSILRSFGVRSDVFQTSAQSGQIINPFYELIIIFKAMAAGINEIESDNEVAGQ</sequence>
<organism evidence="1 2">
    <name type="scientific">Artemia franciscana</name>
    <name type="common">Brine shrimp</name>
    <name type="synonym">Artemia sanfranciscana</name>
    <dbReference type="NCBI Taxonomy" id="6661"/>
    <lineage>
        <taxon>Eukaryota</taxon>
        <taxon>Metazoa</taxon>
        <taxon>Ecdysozoa</taxon>
        <taxon>Arthropoda</taxon>
        <taxon>Crustacea</taxon>
        <taxon>Branchiopoda</taxon>
        <taxon>Anostraca</taxon>
        <taxon>Artemiidae</taxon>
        <taxon>Artemia</taxon>
    </lineage>
</organism>
<name>A0AA88L355_ARTSF</name>
<dbReference type="Proteomes" id="UP001187531">
    <property type="component" value="Unassembled WGS sequence"/>
</dbReference>